<feature type="non-terminal residue" evidence="1">
    <location>
        <position position="33"/>
    </location>
</feature>
<gene>
    <name evidence="1" type="ORF">S06H3_27710</name>
</gene>
<name>X1N8B3_9ZZZZ</name>
<dbReference type="EMBL" id="BARV01016097">
    <property type="protein sequence ID" value="GAI23075.1"/>
    <property type="molecule type" value="Genomic_DNA"/>
</dbReference>
<organism evidence="1">
    <name type="scientific">marine sediment metagenome</name>
    <dbReference type="NCBI Taxonomy" id="412755"/>
    <lineage>
        <taxon>unclassified sequences</taxon>
        <taxon>metagenomes</taxon>
        <taxon>ecological metagenomes</taxon>
    </lineage>
</organism>
<sequence>MEAQSHYGKVTDDVVTLLAKIVSDKNVLTGDDC</sequence>
<protein>
    <submittedName>
        <fullName evidence="1">Uncharacterized protein</fullName>
    </submittedName>
</protein>
<reference evidence="1" key="1">
    <citation type="journal article" date="2014" name="Front. Microbiol.">
        <title>High frequency of phylogenetically diverse reductive dehalogenase-homologous genes in deep subseafloor sedimentary metagenomes.</title>
        <authorList>
            <person name="Kawai M."/>
            <person name="Futagami T."/>
            <person name="Toyoda A."/>
            <person name="Takaki Y."/>
            <person name="Nishi S."/>
            <person name="Hori S."/>
            <person name="Arai W."/>
            <person name="Tsubouchi T."/>
            <person name="Morono Y."/>
            <person name="Uchiyama I."/>
            <person name="Ito T."/>
            <person name="Fujiyama A."/>
            <person name="Inagaki F."/>
            <person name="Takami H."/>
        </authorList>
    </citation>
    <scope>NUCLEOTIDE SEQUENCE</scope>
    <source>
        <strain evidence="1">Expedition CK06-06</strain>
    </source>
</reference>
<evidence type="ECO:0000313" key="1">
    <source>
        <dbReference type="EMBL" id="GAI23075.1"/>
    </source>
</evidence>
<accession>X1N8B3</accession>
<dbReference type="AlphaFoldDB" id="X1N8B3"/>
<proteinExistence type="predicted"/>
<comment type="caution">
    <text evidence="1">The sequence shown here is derived from an EMBL/GenBank/DDBJ whole genome shotgun (WGS) entry which is preliminary data.</text>
</comment>